<feature type="chain" id="PRO_5004082050" evidence="1">
    <location>
        <begin position="22"/>
        <end position="237"/>
    </location>
</feature>
<dbReference type="OrthoDB" id="1330223at2"/>
<keyword evidence="1" id="KW-0732">Signal</keyword>
<sequence>MPAPRSLLPFLFLAFSLPALAQNLTLQISNPQPRVGESFTVSFSMDFFNEQMSQQLQQQASLEVSQPPFTHKHYSRTFTATRAGQYTLGPYSFTFNGVTHTSNQLTIEVIEPLAKEEGIWLRQVQFGGEDFLILEQMIPNLQTTPMTPSEFEQGMHHDFEKAFASLRQQPAAGINLNRRHSTTAAESTDKTGKASIGYSLQIYRIEKEEAFAGSLQLQPEHFQNLPANIELPMLVLR</sequence>
<dbReference type="eggNOG" id="ENOG5032QSK">
    <property type="taxonomic scope" value="Bacteria"/>
</dbReference>
<protein>
    <submittedName>
        <fullName evidence="2">Uncharacterized protein</fullName>
    </submittedName>
</protein>
<evidence type="ECO:0000256" key="1">
    <source>
        <dbReference type="SAM" id="SignalP"/>
    </source>
</evidence>
<evidence type="ECO:0000313" key="2">
    <source>
        <dbReference type="EMBL" id="EMR04246.1"/>
    </source>
</evidence>
<dbReference type="Pfam" id="PF13584">
    <property type="entry name" value="BatD"/>
    <property type="match status" value="1"/>
</dbReference>
<reference evidence="2 3" key="1">
    <citation type="journal article" date="2013" name="Genome Announc.">
        <title>Draft Genome Sequence of Cesiribacter andamanensis Strain AMV16T, Isolated from a Soil Sample from a Mud Volcano in the Andaman Islands, India.</title>
        <authorList>
            <person name="Shivaji S."/>
            <person name="Ara S."/>
            <person name="Begum Z."/>
            <person name="Srinivas T.N."/>
            <person name="Singh A."/>
            <person name="Kumar Pinnaka A."/>
        </authorList>
    </citation>
    <scope>NUCLEOTIDE SEQUENCE [LARGE SCALE GENOMIC DNA]</scope>
    <source>
        <strain evidence="2 3">AMV16</strain>
    </source>
</reference>
<comment type="caution">
    <text evidence="2">The sequence shown here is derived from an EMBL/GenBank/DDBJ whole genome shotgun (WGS) entry which is preliminary data.</text>
</comment>
<proteinExistence type="predicted"/>
<keyword evidence="3" id="KW-1185">Reference proteome</keyword>
<dbReference type="AlphaFoldDB" id="M7NAN0"/>
<dbReference type="InterPro" id="IPR025738">
    <property type="entry name" value="BatD"/>
</dbReference>
<evidence type="ECO:0000313" key="3">
    <source>
        <dbReference type="Proteomes" id="UP000011910"/>
    </source>
</evidence>
<feature type="signal peptide" evidence="1">
    <location>
        <begin position="1"/>
        <end position="21"/>
    </location>
</feature>
<accession>M7NAN0</accession>
<name>M7NAN0_9BACT</name>
<dbReference type="Proteomes" id="UP000011910">
    <property type="component" value="Unassembled WGS sequence"/>
</dbReference>
<organism evidence="2 3">
    <name type="scientific">Cesiribacter andamanensis AMV16</name>
    <dbReference type="NCBI Taxonomy" id="1279009"/>
    <lineage>
        <taxon>Bacteria</taxon>
        <taxon>Pseudomonadati</taxon>
        <taxon>Bacteroidota</taxon>
        <taxon>Cytophagia</taxon>
        <taxon>Cytophagales</taxon>
        <taxon>Cesiribacteraceae</taxon>
        <taxon>Cesiribacter</taxon>
    </lineage>
</organism>
<gene>
    <name evidence="2" type="ORF">ADICEAN_00654</name>
</gene>
<dbReference type="EMBL" id="AODQ01000009">
    <property type="protein sequence ID" value="EMR04246.1"/>
    <property type="molecule type" value="Genomic_DNA"/>
</dbReference>
<dbReference type="RefSeq" id="WP_009194061.1">
    <property type="nucleotide sequence ID" value="NZ_AODQ01000009.1"/>
</dbReference>